<gene>
    <name evidence="2" type="ORF">GM658_18640</name>
</gene>
<keyword evidence="3" id="KW-1185">Reference proteome</keyword>
<evidence type="ECO:0000256" key="1">
    <source>
        <dbReference type="SAM" id="Coils"/>
    </source>
</evidence>
<keyword evidence="1" id="KW-0175">Coiled coil</keyword>
<dbReference type="Proteomes" id="UP000472320">
    <property type="component" value="Unassembled WGS sequence"/>
</dbReference>
<organism evidence="2 3">
    <name type="scientific">Massilia eburnea</name>
    <dbReference type="NCBI Taxonomy" id="1776165"/>
    <lineage>
        <taxon>Bacteria</taxon>
        <taxon>Pseudomonadati</taxon>
        <taxon>Pseudomonadota</taxon>
        <taxon>Betaproteobacteria</taxon>
        <taxon>Burkholderiales</taxon>
        <taxon>Oxalobacteraceae</taxon>
        <taxon>Telluria group</taxon>
        <taxon>Massilia</taxon>
    </lineage>
</organism>
<comment type="caution">
    <text evidence="2">The sequence shown here is derived from an EMBL/GenBank/DDBJ whole genome shotgun (WGS) entry which is preliminary data.</text>
</comment>
<sequence>MLEQHEQLVRVRDVQLQGAHAELARKAALRNGIRREVERAEAALRVLAAQRASWDRQWQAWIKQGGALQRGKAYADQHLKIAALENDLEQERASILERLQEAQQEVDAAQIRTRKQQHALSNIIDMVGQMKKMQRQEREAREVQRSEDAVAASWYLARKTLAPEARHE</sequence>
<feature type="coiled-coil region" evidence="1">
    <location>
        <begin position="30"/>
        <end position="119"/>
    </location>
</feature>
<accession>A0A6L6QKC4</accession>
<protein>
    <submittedName>
        <fullName evidence="2">Uncharacterized protein</fullName>
    </submittedName>
</protein>
<evidence type="ECO:0000313" key="2">
    <source>
        <dbReference type="EMBL" id="MTW12631.1"/>
    </source>
</evidence>
<proteinExistence type="predicted"/>
<evidence type="ECO:0000313" key="3">
    <source>
        <dbReference type="Proteomes" id="UP000472320"/>
    </source>
</evidence>
<dbReference type="AlphaFoldDB" id="A0A6L6QKC4"/>
<name>A0A6L6QKC4_9BURK</name>
<reference evidence="2 3" key="1">
    <citation type="submission" date="2019-11" db="EMBL/GenBank/DDBJ databases">
        <title>Type strains purchased from KCTC, JCM and DSMZ.</title>
        <authorList>
            <person name="Lu H."/>
        </authorList>
    </citation>
    <scope>NUCLEOTIDE SEQUENCE [LARGE SCALE GENOMIC DNA]</scope>
    <source>
        <strain evidence="2 3">JCM 31587</strain>
    </source>
</reference>
<dbReference type="EMBL" id="WNKX01000015">
    <property type="protein sequence ID" value="MTW12631.1"/>
    <property type="molecule type" value="Genomic_DNA"/>
</dbReference>